<dbReference type="SMART" id="SM00421">
    <property type="entry name" value="HTH_LUXR"/>
    <property type="match status" value="1"/>
</dbReference>
<dbReference type="GO" id="GO:0006355">
    <property type="term" value="P:regulation of DNA-templated transcription"/>
    <property type="evidence" value="ECO:0007669"/>
    <property type="project" value="InterPro"/>
</dbReference>
<comment type="caution">
    <text evidence="5">The sequence shown here is derived from an EMBL/GenBank/DDBJ whole genome shotgun (WGS) entry which is preliminary data.</text>
</comment>
<evidence type="ECO:0000256" key="1">
    <source>
        <dbReference type="ARBA" id="ARBA00023015"/>
    </source>
</evidence>
<evidence type="ECO:0000256" key="2">
    <source>
        <dbReference type="ARBA" id="ARBA00023125"/>
    </source>
</evidence>
<reference evidence="5 6" key="1">
    <citation type="submission" date="2019-09" db="EMBL/GenBank/DDBJ databases">
        <title>Goodfellowia gen. nov., a new genus of the Pseudonocardineae related to Actinoalloteichus, containing Goodfellowia coeruleoviolacea gen. nov., comb. nov. gen. nov., comb. nov.</title>
        <authorList>
            <person name="Labeda D."/>
        </authorList>
    </citation>
    <scope>NUCLEOTIDE SEQUENCE [LARGE SCALE GENOMIC DNA]</scope>
    <source>
        <strain evidence="5 6">AN110305</strain>
    </source>
</reference>
<dbReference type="PANTHER" id="PTHR44688">
    <property type="entry name" value="DNA-BINDING TRANSCRIPTIONAL ACTIVATOR DEVR_DOSR"/>
    <property type="match status" value="1"/>
</dbReference>
<dbReference type="InterPro" id="IPR036388">
    <property type="entry name" value="WH-like_DNA-bd_sf"/>
</dbReference>
<dbReference type="Pfam" id="PF00196">
    <property type="entry name" value="GerE"/>
    <property type="match status" value="1"/>
</dbReference>
<evidence type="ECO:0000256" key="3">
    <source>
        <dbReference type="ARBA" id="ARBA00023163"/>
    </source>
</evidence>
<gene>
    <name evidence="5" type="ORF">F0L68_20825</name>
</gene>
<name>A0A5B2X876_9PSEU</name>
<reference evidence="5 6" key="2">
    <citation type="submission" date="2019-09" db="EMBL/GenBank/DDBJ databases">
        <authorList>
            <person name="Jin C."/>
        </authorList>
    </citation>
    <scope>NUCLEOTIDE SEQUENCE [LARGE SCALE GENOMIC DNA]</scope>
    <source>
        <strain evidence="5 6">AN110305</strain>
    </source>
</reference>
<evidence type="ECO:0000259" key="4">
    <source>
        <dbReference type="PROSITE" id="PS50043"/>
    </source>
</evidence>
<dbReference type="PROSITE" id="PS50043">
    <property type="entry name" value="HTH_LUXR_2"/>
    <property type="match status" value="1"/>
</dbReference>
<evidence type="ECO:0000313" key="5">
    <source>
        <dbReference type="EMBL" id="KAA2259393.1"/>
    </source>
</evidence>
<sequence length="228" mass="25224">MAWYEVDREPRVNVALALRNELQQYGVERMLQSLSIVGDIRVEHTPESAVKAVIGDDYAIVVVALREIDESAAACLDAAAGRGMKTLLLVDEADLSEPRRLAGIRSGGFVVINELSASKLDDTLRRMRDGEVPIPSRLVKSLLELAHEGAEPVRTRLEVRITPREREVILLLVDGLSNKQIARRLGISGHGAKRLVANILAKLDCSNRTLAVARVLREGLYEEYLQQV</sequence>
<dbReference type="AlphaFoldDB" id="A0A5B2X876"/>
<dbReference type="GO" id="GO:0003677">
    <property type="term" value="F:DNA binding"/>
    <property type="evidence" value="ECO:0007669"/>
    <property type="project" value="UniProtKB-KW"/>
</dbReference>
<dbReference type="SUPFAM" id="SSF46894">
    <property type="entry name" value="C-terminal effector domain of the bipartite response regulators"/>
    <property type="match status" value="1"/>
</dbReference>
<protein>
    <submittedName>
        <fullName evidence="5">Response regulator transcription factor</fullName>
    </submittedName>
</protein>
<keyword evidence="1" id="KW-0805">Transcription regulation</keyword>
<keyword evidence="6" id="KW-1185">Reference proteome</keyword>
<dbReference type="RefSeq" id="WP_149851306.1">
    <property type="nucleotide sequence ID" value="NZ_VUOB01000038.1"/>
</dbReference>
<proteinExistence type="predicted"/>
<dbReference type="OrthoDB" id="3630021at2"/>
<organism evidence="5 6">
    <name type="scientific">Solihabitans fulvus</name>
    <dbReference type="NCBI Taxonomy" id="1892852"/>
    <lineage>
        <taxon>Bacteria</taxon>
        <taxon>Bacillati</taxon>
        <taxon>Actinomycetota</taxon>
        <taxon>Actinomycetes</taxon>
        <taxon>Pseudonocardiales</taxon>
        <taxon>Pseudonocardiaceae</taxon>
        <taxon>Solihabitans</taxon>
    </lineage>
</organism>
<dbReference type="InterPro" id="IPR000792">
    <property type="entry name" value="Tscrpt_reg_LuxR_C"/>
</dbReference>
<dbReference type="Proteomes" id="UP000323454">
    <property type="component" value="Unassembled WGS sequence"/>
</dbReference>
<dbReference type="PRINTS" id="PR00038">
    <property type="entry name" value="HTHLUXR"/>
</dbReference>
<keyword evidence="3" id="KW-0804">Transcription</keyword>
<dbReference type="EMBL" id="VUOB01000038">
    <property type="protein sequence ID" value="KAA2259393.1"/>
    <property type="molecule type" value="Genomic_DNA"/>
</dbReference>
<dbReference type="CDD" id="cd06170">
    <property type="entry name" value="LuxR_C_like"/>
    <property type="match status" value="1"/>
</dbReference>
<dbReference type="PANTHER" id="PTHR44688:SF16">
    <property type="entry name" value="DNA-BINDING TRANSCRIPTIONAL ACTIVATOR DEVR_DOSR"/>
    <property type="match status" value="1"/>
</dbReference>
<dbReference type="InterPro" id="IPR016032">
    <property type="entry name" value="Sig_transdc_resp-reg_C-effctor"/>
</dbReference>
<dbReference type="Gene3D" id="1.10.10.10">
    <property type="entry name" value="Winged helix-like DNA-binding domain superfamily/Winged helix DNA-binding domain"/>
    <property type="match status" value="1"/>
</dbReference>
<evidence type="ECO:0000313" key="6">
    <source>
        <dbReference type="Proteomes" id="UP000323454"/>
    </source>
</evidence>
<keyword evidence="2" id="KW-0238">DNA-binding</keyword>
<accession>A0A5B2X876</accession>
<feature type="domain" description="HTH luxR-type" evidence="4">
    <location>
        <begin position="154"/>
        <end position="219"/>
    </location>
</feature>